<accession>A0A5C5V293</accession>
<reference evidence="2 3" key="1">
    <citation type="submission" date="2019-02" db="EMBL/GenBank/DDBJ databases">
        <title>Deep-cultivation of Planctomycetes and their phenomic and genomic characterization uncovers novel biology.</title>
        <authorList>
            <person name="Wiegand S."/>
            <person name="Jogler M."/>
            <person name="Boedeker C."/>
            <person name="Pinto D."/>
            <person name="Vollmers J."/>
            <person name="Rivas-Marin E."/>
            <person name="Kohn T."/>
            <person name="Peeters S.H."/>
            <person name="Heuer A."/>
            <person name="Rast P."/>
            <person name="Oberbeckmann S."/>
            <person name="Bunk B."/>
            <person name="Jeske O."/>
            <person name="Meyerdierks A."/>
            <person name="Storesund J.E."/>
            <person name="Kallscheuer N."/>
            <person name="Luecker S."/>
            <person name="Lage O.M."/>
            <person name="Pohl T."/>
            <person name="Merkel B.J."/>
            <person name="Hornburger P."/>
            <person name="Mueller R.-W."/>
            <person name="Bruemmer F."/>
            <person name="Labrenz M."/>
            <person name="Spormann A.M."/>
            <person name="Op Den Camp H."/>
            <person name="Overmann J."/>
            <person name="Amann R."/>
            <person name="Jetten M.S.M."/>
            <person name="Mascher T."/>
            <person name="Medema M.H."/>
            <person name="Devos D.P."/>
            <person name="Kaster A.-K."/>
            <person name="Ovreas L."/>
            <person name="Rohde M."/>
            <person name="Galperin M.Y."/>
            <person name="Jogler C."/>
        </authorList>
    </citation>
    <scope>NUCLEOTIDE SEQUENCE [LARGE SCALE GENOMIC DNA]</scope>
    <source>
        <strain evidence="2 3">Enr8</strain>
    </source>
</reference>
<protein>
    <submittedName>
        <fullName evidence="2">Uncharacterized protein</fullName>
    </submittedName>
</protein>
<proteinExistence type="predicted"/>
<evidence type="ECO:0000256" key="1">
    <source>
        <dbReference type="SAM" id="Phobius"/>
    </source>
</evidence>
<organism evidence="2 3">
    <name type="scientific">Blastopirellula retiformator</name>
    <dbReference type="NCBI Taxonomy" id="2527970"/>
    <lineage>
        <taxon>Bacteria</taxon>
        <taxon>Pseudomonadati</taxon>
        <taxon>Planctomycetota</taxon>
        <taxon>Planctomycetia</taxon>
        <taxon>Pirellulales</taxon>
        <taxon>Pirellulaceae</taxon>
        <taxon>Blastopirellula</taxon>
    </lineage>
</organism>
<gene>
    <name evidence="2" type="ORF">Enr8_37670</name>
</gene>
<evidence type="ECO:0000313" key="2">
    <source>
        <dbReference type="EMBL" id="TWT31842.1"/>
    </source>
</evidence>
<comment type="caution">
    <text evidence="2">The sequence shown here is derived from an EMBL/GenBank/DDBJ whole genome shotgun (WGS) entry which is preliminary data.</text>
</comment>
<dbReference type="EMBL" id="SJPF01000004">
    <property type="protein sequence ID" value="TWT31842.1"/>
    <property type="molecule type" value="Genomic_DNA"/>
</dbReference>
<keyword evidence="1" id="KW-0812">Transmembrane</keyword>
<keyword evidence="1" id="KW-1133">Transmembrane helix</keyword>
<name>A0A5C5V293_9BACT</name>
<dbReference type="RefSeq" id="WP_146434310.1">
    <property type="nucleotide sequence ID" value="NZ_SJPF01000004.1"/>
</dbReference>
<keyword evidence="1" id="KW-0472">Membrane</keyword>
<dbReference type="Proteomes" id="UP000318878">
    <property type="component" value="Unassembled WGS sequence"/>
</dbReference>
<feature type="transmembrane region" description="Helical" evidence="1">
    <location>
        <begin position="12"/>
        <end position="31"/>
    </location>
</feature>
<dbReference type="AlphaFoldDB" id="A0A5C5V293"/>
<dbReference type="OrthoDB" id="4133219at2"/>
<keyword evidence="3" id="KW-1185">Reference proteome</keyword>
<sequence>MSREKWWNLTPLQIVHWLLLLVTMWGLFGVWETQHALRNLTAERNRLAEIYGDLRAADADNFQITKLPSAEPREFRWRFDQPPGKVAQIRTSIHGLDGRWSTQQSSYSSSHPLGFHRIKYLEAGNDAFLFVTNLQGTRHWEISDSIVGELLRDHWDELDIQVGGSPTSVEFNDDQVVAMIQITAPLSLLREMNAEGYESDFQFFSIQLGTDLAFEKLETTSSQPGVP</sequence>
<evidence type="ECO:0000313" key="3">
    <source>
        <dbReference type="Proteomes" id="UP000318878"/>
    </source>
</evidence>